<comment type="caution">
    <text evidence="3">The sequence shown here is derived from an EMBL/GenBank/DDBJ whole genome shotgun (WGS) entry which is preliminary data.</text>
</comment>
<feature type="non-terminal residue" evidence="3">
    <location>
        <position position="1"/>
    </location>
</feature>
<keyword evidence="2" id="KW-0812">Transmembrane</keyword>
<feature type="region of interest" description="Disordered" evidence="1">
    <location>
        <begin position="538"/>
        <end position="601"/>
    </location>
</feature>
<accession>A0A0G1XDY5</accession>
<name>A0A0G1XDY5_9BACT</name>
<feature type="transmembrane region" description="Helical" evidence="2">
    <location>
        <begin position="657"/>
        <end position="678"/>
    </location>
</feature>
<feature type="compositionally biased region" description="Polar residues" evidence="1">
    <location>
        <begin position="48"/>
        <end position="57"/>
    </location>
</feature>
<dbReference type="EMBL" id="LCPP01000005">
    <property type="protein sequence ID" value="KKW00772.1"/>
    <property type="molecule type" value="Genomic_DNA"/>
</dbReference>
<dbReference type="AlphaFoldDB" id="A0A0G1XDY5"/>
<proteinExistence type="predicted"/>
<feature type="compositionally biased region" description="Low complexity" evidence="1">
    <location>
        <begin position="584"/>
        <end position="599"/>
    </location>
</feature>
<feature type="region of interest" description="Disordered" evidence="1">
    <location>
        <begin position="1"/>
        <end position="61"/>
    </location>
</feature>
<dbReference type="PATRIC" id="fig|1618355.3.peg.206"/>
<feature type="region of interest" description="Disordered" evidence="1">
    <location>
        <begin position="92"/>
        <end position="121"/>
    </location>
</feature>
<evidence type="ECO:0000313" key="4">
    <source>
        <dbReference type="Proteomes" id="UP000034637"/>
    </source>
</evidence>
<feature type="compositionally biased region" description="Low complexity" evidence="1">
    <location>
        <begin position="8"/>
        <end position="19"/>
    </location>
</feature>
<evidence type="ECO:0000256" key="2">
    <source>
        <dbReference type="SAM" id="Phobius"/>
    </source>
</evidence>
<feature type="compositionally biased region" description="Polar residues" evidence="1">
    <location>
        <begin position="93"/>
        <end position="121"/>
    </location>
</feature>
<evidence type="ECO:0000256" key="1">
    <source>
        <dbReference type="SAM" id="MobiDB-lite"/>
    </source>
</evidence>
<dbReference type="Proteomes" id="UP000034637">
    <property type="component" value="Unassembled WGS sequence"/>
</dbReference>
<reference evidence="3 4" key="1">
    <citation type="journal article" date="2015" name="Nature">
        <title>rRNA introns, odd ribosomes, and small enigmatic genomes across a large radiation of phyla.</title>
        <authorList>
            <person name="Brown C.T."/>
            <person name="Hug L.A."/>
            <person name="Thomas B.C."/>
            <person name="Sharon I."/>
            <person name="Castelle C.J."/>
            <person name="Singh A."/>
            <person name="Wilkins M.J."/>
            <person name="Williams K.H."/>
            <person name="Banfield J.F."/>
        </authorList>
    </citation>
    <scope>NUCLEOTIDE SEQUENCE [LARGE SCALE GENOMIC DNA]</scope>
</reference>
<organism evidence="3 4">
    <name type="scientific">Candidatus Amesbacteria bacterium GW2011_GWA1_48_9</name>
    <dbReference type="NCBI Taxonomy" id="1618355"/>
    <lineage>
        <taxon>Bacteria</taxon>
        <taxon>Candidatus Amesiibacteriota</taxon>
    </lineage>
</organism>
<gene>
    <name evidence="3" type="ORF">UY33_C0005G0001</name>
</gene>
<evidence type="ECO:0000313" key="3">
    <source>
        <dbReference type="EMBL" id="KKW00772.1"/>
    </source>
</evidence>
<keyword evidence="2" id="KW-1133">Transmembrane helix</keyword>
<protein>
    <submittedName>
        <fullName evidence="3">Uncharacterized protein</fullName>
    </submittedName>
</protein>
<sequence>NSPPANPSPTSAPADAAPVAPSPSPSEPEPVSDSSVPLASAPGVSDQGKVQNGQSGDTLIATGDATNSGIVISEANTNLAAVPKGSGTGGITVASTGNGAESASSGSVTVSDTNTTNQENSATVRNNLNQTSTTGDNSASFNVGNSAISTGDANVSGTAITAVNTNLAGVSVSEFNIADDHQGDYVLDFAANCISGCPSGETLVSNTGNGADSTNTGQVTINSADATFQTNDATVGNTLVLAADSGNNQTSFNTGGDNAIATGDANVSANALTFANNNVSGNVIFGVVNIYGDLVGDIIFPEELLGTCCGTDVTVANQKNGAGSANTAAVNTTVTDNTFQANEATINNNLVMEATTGDNSTSGNTGGDNLIRTGDTNVTASVLNVANSNVSGGNWWLVLVNEAGKWIGHIIGSPDDANYAGSQGTEFTVGPNGEITAVNSGNGAGSTNTASVTQNTTNTTTQTNTANISNNLDLSANTGGNSANYNTGGDNLIQTGDAQVIANIVNFVNNNISGGGKLFVTVVNVFGSWLGDFVGPGQKKAPTQAQALADNPAPDPVGGEDVTAAASPAESAFVSPDEDGLPDSSVPSSSATTAKSKTVNPAASPAVTTLTRRILGTTAFTFSAAGNDEPEALIASFTVGDIKDAIITPVPTSGRNILHINLAWFLLILPVVGILGLLKFKLRRLPF</sequence>
<keyword evidence="2" id="KW-0472">Membrane</keyword>